<dbReference type="InterPro" id="IPR049452">
    <property type="entry name" value="Anoctamin_TM"/>
</dbReference>
<feature type="compositionally biased region" description="Polar residues" evidence="5">
    <location>
        <begin position="1040"/>
        <end position="1054"/>
    </location>
</feature>
<dbReference type="EMBL" id="NBNE01000583">
    <property type="protein sequence ID" value="OWZ18462.1"/>
    <property type="molecule type" value="Genomic_DNA"/>
</dbReference>
<dbReference type="AlphaFoldDB" id="A0A225WLN3"/>
<feature type="transmembrane region" description="Helical" evidence="6">
    <location>
        <begin position="594"/>
        <end position="618"/>
    </location>
</feature>
<dbReference type="PANTHER" id="PTHR12308:SF73">
    <property type="entry name" value="ANOCTAMIN"/>
    <property type="match status" value="1"/>
</dbReference>
<keyword evidence="9" id="KW-1185">Reference proteome</keyword>
<evidence type="ECO:0000256" key="2">
    <source>
        <dbReference type="ARBA" id="ARBA00022692"/>
    </source>
</evidence>
<reference evidence="9" key="1">
    <citation type="submission" date="2017-03" db="EMBL/GenBank/DDBJ databases">
        <title>Phytopthora megakarya and P. palmivora, two closely related causual agents of cacao black pod achieved similar genome size and gene model numbers by different mechanisms.</title>
        <authorList>
            <person name="Ali S."/>
            <person name="Shao J."/>
            <person name="Larry D.J."/>
            <person name="Kronmiller B."/>
            <person name="Shen D."/>
            <person name="Strem M.D."/>
            <person name="Melnick R.L."/>
            <person name="Guiltinan M.J."/>
            <person name="Tyler B.M."/>
            <person name="Meinhardt L.W."/>
            <person name="Bailey B.A."/>
        </authorList>
    </citation>
    <scope>NUCLEOTIDE SEQUENCE [LARGE SCALE GENOMIC DNA]</scope>
    <source>
        <strain evidence="9">zdho120</strain>
    </source>
</reference>
<dbReference type="GO" id="GO:0016020">
    <property type="term" value="C:membrane"/>
    <property type="evidence" value="ECO:0007669"/>
    <property type="project" value="UniProtKB-SubCell"/>
</dbReference>
<evidence type="ECO:0000256" key="6">
    <source>
        <dbReference type="SAM" id="Phobius"/>
    </source>
</evidence>
<dbReference type="OrthoDB" id="296386at2759"/>
<dbReference type="Pfam" id="PF04547">
    <property type="entry name" value="Anoctamin"/>
    <property type="match status" value="1"/>
</dbReference>
<feature type="transmembrane region" description="Helical" evidence="6">
    <location>
        <begin position="749"/>
        <end position="768"/>
    </location>
</feature>
<feature type="transmembrane region" description="Helical" evidence="6">
    <location>
        <begin position="812"/>
        <end position="831"/>
    </location>
</feature>
<comment type="subcellular location">
    <subcellularLocation>
        <location evidence="1">Membrane</location>
        <topology evidence="1">Multi-pass membrane protein</topology>
    </subcellularLocation>
</comment>
<keyword evidence="4 6" id="KW-0472">Membrane</keyword>
<feature type="region of interest" description="Disordered" evidence="5">
    <location>
        <begin position="1108"/>
        <end position="1140"/>
    </location>
</feature>
<proteinExistence type="predicted"/>
<keyword evidence="2 6" id="KW-0812">Transmembrane</keyword>
<sequence length="1229" mass="138688">MTTRVIEVNIIAESEVPEIRQVYIKASEQTCSLIKHWISHICVGMSSSGNRANFNLSCQHEFIALLLKSFNFANSYLSWSIGIKLSLLIQLFLPALRQAAVNVVSFICCLSGDDLAIKTMEGMFQQSYPPIAYEEAVELYLKSLKVRDQGRIDAEREAFEKVWSARTGRRLSDIRTPRVIITASDFSAVVRTLMLHRLTAVCKLDVSLSVSDDGQLLLVRIFASDNLLLATLCETETYRLQFADAIDPGTLFWRDRKEVRTDQKVFDENTVKHRLKLLLAENVISPKEAIRFPGESVDRVSARINALSRISRSLRGLIRCCNPAPAFASYSPNIQRQFLYKKYHNKLDMPETYRRSAVLRTVDCIRITKRIINAEFDTKATLANHLVSYFHCLHSSSRFDINSRGALASSWATFWRRSHLPGEFYPDDHAILNFIGRIDPFRQPLQEVRDYFGEFIGLYCAWIGFYAKMMILPAFIAMVVLASEVQHSPVTALWYFYTSPEIPDDADKIVVAISLPELGLGLGMIVWSFVLIKLWERRSIWYQLQWGIDSWMVSFQRQLGSWLCVLALGGANMVVVLMVLLGQGVLVDILGERLAIMVSCLCQAILVQCNSACIFNVARALTKWENPHYSTDHVSYRNSVVAKMFLLHLVNTFTVLILLMMSSVGGLAILERILPPLRSLYSSYNSCIEDRVDIFIRLGTQLIALFTVQLCIRIILVLSTIKRKEYEDETMLSPYPGPYKDYAQLSMQFGLVVMFSSVCPILPLIALVDCAVKLRQNALELCCIRQRPEPEGVKTQGHDENDIGLGPWESCIFLMVRLSVPVVLALTIFTVNSFDDISVERRIGYWLIGVLGISIMTQLLWFLIPRKSRTAEEARARNDFLVERYFGHAEVQRQKTLPSGKHVDKENVNIQEPAPSVEQSLHHYEERLELLQRLNVALRKRDDIGGSVYVTTTKIDVPTPPNQYADQETEDEPPLRKSEIGEEMVIGYFRPVRNIWPPTPQRQEIVKESDPPADMVGFTEDSPRPVEELKIDESGDDTIRSSVESENDVGSTGTPAPRVFSKLFKQKSASLDPSSVSDEVVPQADFEPGVFAPTDVVVAEIIHESSNDAELLEEKSSTPSSAIGPGAPLRQSRTSFFSRKPKHSDLILGDNVERKNDTLAVPDPPPPRRLSTFYRRAQPSSSTGTSIVAPREPVASNVSGFEKAEIDERSVNPVQSLHDQFDFLSDTRS</sequence>
<evidence type="ECO:0000256" key="3">
    <source>
        <dbReference type="ARBA" id="ARBA00022989"/>
    </source>
</evidence>
<feature type="transmembrane region" description="Helical" evidence="6">
    <location>
        <begin position="694"/>
        <end position="716"/>
    </location>
</feature>
<dbReference type="PANTHER" id="PTHR12308">
    <property type="entry name" value="ANOCTAMIN"/>
    <property type="match status" value="1"/>
</dbReference>
<organism evidence="8 9">
    <name type="scientific">Phytophthora megakarya</name>
    <dbReference type="NCBI Taxonomy" id="4795"/>
    <lineage>
        <taxon>Eukaryota</taxon>
        <taxon>Sar</taxon>
        <taxon>Stramenopiles</taxon>
        <taxon>Oomycota</taxon>
        <taxon>Peronosporomycetes</taxon>
        <taxon>Peronosporales</taxon>
        <taxon>Peronosporaceae</taxon>
        <taxon>Phytophthora</taxon>
    </lineage>
</organism>
<dbReference type="Proteomes" id="UP000198211">
    <property type="component" value="Unassembled WGS sequence"/>
</dbReference>
<feature type="region of interest" description="Disordered" evidence="5">
    <location>
        <begin position="954"/>
        <end position="975"/>
    </location>
</feature>
<dbReference type="InterPro" id="IPR007632">
    <property type="entry name" value="Anoctamin"/>
</dbReference>
<feature type="transmembrane region" description="Helical" evidence="6">
    <location>
        <begin position="559"/>
        <end position="582"/>
    </location>
</feature>
<feature type="region of interest" description="Disordered" evidence="5">
    <location>
        <begin position="1032"/>
        <end position="1056"/>
    </location>
</feature>
<evidence type="ECO:0000259" key="7">
    <source>
        <dbReference type="Pfam" id="PF04547"/>
    </source>
</evidence>
<name>A0A225WLN3_9STRA</name>
<protein>
    <recommendedName>
        <fullName evidence="7">Anoctamin transmembrane domain-containing protein</fullName>
    </recommendedName>
</protein>
<feature type="transmembrane region" description="Helical" evidence="6">
    <location>
        <begin position="451"/>
        <end position="467"/>
    </location>
</feature>
<evidence type="ECO:0000256" key="1">
    <source>
        <dbReference type="ARBA" id="ARBA00004141"/>
    </source>
</evidence>
<feature type="domain" description="Anoctamin transmembrane" evidence="7">
    <location>
        <begin position="448"/>
        <end position="877"/>
    </location>
</feature>
<evidence type="ECO:0000256" key="5">
    <source>
        <dbReference type="SAM" id="MobiDB-lite"/>
    </source>
</evidence>
<feature type="region of interest" description="Disordered" evidence="5">
    <location>
        <begin position="1153"/>
        <end position="1193"/>
    </location>
</feature>
<dbReference type="GO" id="GO:0005254">
    <property type="term" value="F:chloride channel activity"/>
    <property type="evidence" value="ECO:0007669"/>
    <property type="project" value="TreeGrafter"/>
</dbReference>
<feature type="transmembrane region" description="Helical" evidence="6">
    <location>
        <begin position="509"/>
        <end position="532"/>
    </location>
</feature>
<evidence type="ECO:0000313" key="9">
    <source>
        <dbReference type="Proteomes" id="UP000198211"/>
    </source>
</evidence>
<feature type="transmembrane region" description="Helical" evidence="6">
    <location>
        <begin position="645"/>
        <end position="674"/>
    </location>
</feature>
<keyword evidence="3 6" id="KW-1133">Transmembrane helix</keyword>
<feature type="transmembrane region" description="Helical" evidence="6">
    <location>
        <begin position="843"/>
        <end position="864"/>
    </location>
</feature>
<accession>A0A225WLN3</accession>
<gene>
    <name evidence="8" type="ORF">PHMEG_0007433</name>
</gene>
<evidence type="ECO:0000256" key="4">
    <source>
        <dbReference type="ARBA" id="ARBA00023136"/>
    </source>
</evidence>
<evidence type="ECO:0000313" key="8">
    <source>
        <dbReference type="EMBL" id="OWZ18462.1"/>
    </source>
</evidence>
<comment type="caution">
    <text evidence="8">The sequence shown here is derived from an EMBL/GenBank/DDBJ whole genome shotgun (WGS) entry which is preliminary data.</text>
</comment>